<protein>
    <submittedName>
        <fullName evidence="2">Uncharacterized protein</fullName>
    </submittedName>
</protein>
<name>A0A9D2D3Y0_9FIRM</name>
<evidence type="ECO:0000313" key="2">
    <source>
        <dbReference type="EMBL" id="HIZ08059.1"/>
    </source>
</evidence>
<organism evidence="2 3">
    <name type="scientific">Candidatus Eubacterium avistercoris</name>
    <dbReference type="NCBI Taxonomy" id="2838567"/>
    <lineage>
        <taxon>Bacteria</taxon>
        <taxon>Bacillati</taxon>
        <taxon>Bacillota</taxon>
        <taxon>Clostridia</taxon>
        <taxon>Eubacteriales</taxon>
        <taxon>Eubacteriaceae</taxon>
        <taxon>Eubacterium</taxon>
    </lineage>
</organism>
<accession>A0A9D2D3Y0</accession>
<reference evidence="2" key="2">
    <citation type="submission" date="2021-04" db="EMBL/GenBank/DDBJ databases">
        <authorList>
            <person name="Gilroy R."/>
        </authorList>
    </citation>
    <scope>NUCLEOTIDE SEQUENCE</scope>
    <source>
        <strain evidence="2">CHK192-9172</strain>
    </source>
</reference>
<reference evidence="2" key="1">
    <citation type="journal article" date="2021" name="PeerJ">
        <title>Extensive microbial diversity within the chicken gut microbiome revealed by metagenomics and culture.</title>
        <authorList>
            <person name="Gilroy R."/>
            <person name="Ravi A."/>
            <person name="Getino M."/>
            <person name="Pursley I."/>
            <person name="Horton D.L."/>
            <person name="Alikhan N.F."/>
            <person name="Baker D."/>
            <person name="Gharbi K."/>
            <person name="Hall N."/>
            <person name="Watson M."/>
            <person name="Adriaenssens E.M."/>
            <person name="Foster-Nyarko E."/>
            <person name="Jarju S."/>
            <person name="Secka A."/>
            <person name="Antonio M."/>
            <person name="Oren A."/>
            <person name="Chaudhuri R.R."/>
            <person name="La Ragione R."/>
            <person name="Hildebrand F."/>
            <person name="Pallen M.J."/>
        </authorList>
    </citation>
    <scope>NUCLEOTIDE SEQUENCE</scope>
    <source>
        <strain evidence="2">CHK192-9172</strain>
    </source>
</reference>
<proteinExistence type="predicted"/>
<evidence type="ECO:0000313" key="3">
    <source>
        <dbReference type="Proteomes" id="UP000824024"/>
    </source>
</evidence>
<sequence length="63" mass="7307">MYTVYTFPGIYNLQSGSKGTRIPAEPGWKREKEREDICREGKKGGDRGGRQKKGMKKQNMELW</sequence>
<feature type="region of interest" description="Disordered" evidence="1">
    <location>
        <begin position="15"/>
        <end position="63"/>
    </location>
</feature>
<comment type="caution">
    <text evidence="2">The sequence shown here is derived from an EMBL/GenBank/DDBJ whole genome shotgun (WGS) entry which is preliminary data.</text>
</comment>
<feature type="compositionally biased region" description="Basic and acidic residues" evidence="1">
    <location>
        <begin position="27"/>
        <end position="49"/>
    </location>
</feature>
<evidence type="ECO:0000256" key="1">
    <source>
        <dbReference type="SAM" id="MobiDB-lite"/>
    </source>
</evidence>
<gene>
    <name evidence="2" type="ORF">IAA08_09000</name>
</gene>
<dbReference type="EMBL" id="DXCH01000248">
    <property type="protein sequence ID" value="HIZ08059.1"/>
    <property type="molecule type" value="Genomic_DNA"/>
</dbReference>
<dbReference type="Proteomes" id="UP000824024">
    <property type="component" value="Unassembled WGS sequence"/>
</dbReference>
<dbReference type="AlphaFoldDB" id="A0A9D2D3Y0"/>